<comment type="caution">
    <text evidence="1">The sequence shown here is derived from an EMBL/GenBank/DDBJ whole genome shotgun (WGS) entry which is preliminary data.</text>
</comment>
<dbReference type="RefSeq" id="WP_270675162.1">
    <property type="nucleotide sequence ID" value="NZ_JAQFWP010000001.1"/>
</dbReference>
<organism evidence="1 2">
    <name type="scientific">Nocardiopsis suaedae</name>
    <dbReference type="NCBI Taxonomy" id="3018444"/>
    <lineage>
        <taxon>Bacteria</taxon>
        <taxon>Bacillati</taxon>
        <taxon>Actinomycetota</taxon>
        <taxon>Actinomycetes</taxon>
        <taxon>Streptosporangiales</taxon>
        <taxon>Nocardiopsidaceae</taxon>
        <taxon>Nocardiopsis</taxon>
    </lineage>
</organism>
<dbReference type="Gene3D" id="2.30.320.10">
    <property type="entry name" value="YwqG-like"/>
    <property type="match status" value="1"/>
</dbReference>
<reference evidence="1" key="1">
    <citation type="submission" date="2023-01" db="EMBL/GenBank/DDBJ databases">
        <title>Draft genome sequence of Nocardiopsis sp. LSu2-4 isolated from halophytes.</title>
        <authorList>
            <person name="Duangmal K."/>
            <person name="Chantavorakit T."/>
        </authorList>
    </citation>
    <scope>NUCLEOTIDE SEQUENCE</scope>
    <source>
        <strain evidence="1">LSu2-4</strain>
    </source>
</reference>
<keyword evidence="2" id="KW-1185">Reference proteome</keyword>
<dbReference type="Proteomes" id="UP001165685">
    <property type="component" value="Unassembled WGS sequence"/>
</dbReference>
<proteinExistence type="predicted"/>
<name>A0ABT4TF76_9ACTN</name>
<protein>
    <submittedName>
        <fullName evidence="1">DUF1963 domain-containing protein</fullName>
    </submittedName>
</protein>
<dbReference type="EMBL" id="JAQFWP010000001">
    <property type="protein sequence ID" value="MDA2803075.1"/>
    <property type="molecule type" value="Genomic_DNA"/>
</dbReference>
<dbReference type="InterPro" id="IPR015315">
    <property type="entry name" value="DUF1963"/>
</dbReference>
<evidence type="ECO:0000313" key="2">
    <source>
        <dbReference type="Proteomes" id="UP001165685"/>
    </source>
</evidence>
<gene>
    <name evidence="1" type="ORF">O4U47_01010</name>
</gene>
<dbReference type="Pfam" id="PF09234">
    <property type="entry name" value="DUF1963"/>
    <property type="match status" value="1"/>
</dbReference>
<evidence type="ECO:0000313" key="1">
    <source>
        <dbReference type="EMBL" id="MDA2803075.1"/>
    </source>
</evidence>
<sequence>MDMTEAAAVLRQQCVDDFGEAIGGSLAAMATPGFELTDAAPDRPRTGSCRFGGPALLEPGTVWPEHEGVPLSLFAVLDTGALAHWPGEHHGPGPRLLNIFYFETPDDSFRPARWSPWESWADPRVEDAKASCAVIAARPERAEEAQTPEMATVFPSTPQHAAPMLMTPDEWDDALGHLDLHAIPEFAAASEFERDYPEFFLSRHFRRGPGRLVRPDGSGEDHGPSSAIAFGWPRTMSGAYTKGGRDRPLLQLSTNDLWSWSEGGSVHIVLPGEDLAAGDYTEAAAYVDGW</sequence>
<accession>A0ABT4TF76</accession>